<keyword evidence="4" id="KW-0342">GTP-binding</keyword>
<reference evidence="8 9" key="1">
    <citation type="journal article" date="2019" name="Nat. Microbiol.">
        <title>Mediterranean grassland soil C-N compound turnover is dependent on rainfall and depth, and is mediated by genomically divergent microorganisms.</title>
        <authorList>
            <person name="Diamond S."/>
            <person name="Andeer P.F."/>
            <person name="Li Z."/>
            <person name="Crits-Christoph A."/>
            <person name="Burstein D."/>
            <person name="Anantharaman K."/>
            <person name="Lane K.R."/>
            <person name="Thomas B.C."/>
            <person name="Pan C."/>
            <person name="Northen T.R."/>
            <person name="Banfield J.F."/>
        </authorList>
    </citation>
    <scope>NUCLEOTIDE SEQUENCE [LARGE SCALE GENOMIC DNA]</scope>
    <source>
        <strain evidence="8">WS_3</strain>
    </source>
</reference>
<sequence length="345" mass="37005">MVRRILKGERVSLARGISWVENEAPGAAALLDACFRKSGRARRLGITGPPGAGKSTLATRLAQEYRRRGHRVGIVAVDPTSPFSGGALLGDRVRMGELAGDEGVYIRSMATRGGTGGLAVHTAQVCDVLDAAGFSRLLIETVGVGQSELEVAETADTTVVVLVPESGDGVQAMKAGLMEIGDLFVINKADREGAERASFAVRSALELRERKGRNDGWQPSVLLTAASQGLGVAELADGLESHLAFLEERGALEVGRRRRLERRVSELVQGGLWAGFRAAIPEETWRETLDGVHARTLTPRQAAERLAELSRSASSNGVRSRREVPVRADLPDARSRPARSRVARH</sequence>
<dbReference type="PANTHER" id="PTHR43087:SF1">
    <property type="entry name" value="LAO_AO TRANSPORT SYSTEM ATPASE"/>
    <property type="match status" value="1"/>
</dbReference>
<evidence type="ECO:0000256" key="3">
    <source>
        <dbReference type="ARBA" id="ARBA00022801"/>
    </source>
</evidence>
<evidence type="ECO:0000313" key="8">
    <source>
        <dbReference type="EMBL" id="TMQ51999.1"/>
    </source>
</evidence>
<feature type="region of interest" description="Disordered" evidence="6">
    <location>
        <begin position="307"/>
        <end position="345"/>
    </location>
</feature>
<dbReference type="PANTHER" id="PTHR43087">
    <property type="entry name" value="LYSINE/ARGININE/ORNITHINE TRANSPORT SYSTEM KINASE"/>
    <property type="match status" value="1"/>
</dbReference>
<name>A0A538SKV3_UNCEI</name>
<dbReference type="AlphaFoldDB" id="A0A538SKV3"/>
<dbReference type="NCBIfam" id="TIGR00750">
    <property type="entry name" value="lao"/>
    <property type="match status" value="1"/>
</dbReference>
<dbReference type="SUPFAM" id="SSF52540">
    <property type="entry name" value="P-loop containing nucleoside triphosphate hydrolases"/>
    <property type="match status" value="1"/>
</dbReference>
<comment type="caution">
    <text evidence="8">The sequence shown here is derived from an EMBL/GenBank/DDBJ whole genome shotgun (WGS) entry which is preliminary data.</text>
</comment>
<dbReference type="Pfam" id="PF03308">
    <property type="entry name" value="MeaB"/>
    <property type="match status" value="1"/>
</dbReference>
<protein>
    <submittedName>
        <fullName evidence="8">Methylmalonyl Co-A mutase-associated GTPase MeaB</fullName>
    </submittedName>
</protein>
<dbReference type="Proteomes" id="UP000320184">
    <property type="component" value="Unassembled WGS sequence"/>
</dbReference>
<organism evidence="8 9">
    <name type="scientific">Eiseniibacteriota bacterium</name>
    <dbReference type="NCBI Taxonomy" id="2212470"/>
    <lineage>
        <taxon>Bacteria</taxon>
        <taxon>Candidatus Eiseniibacteriota</taxon>
    </lineage>
</organism>
<keyword evidence="2" id="KW-0547">Nucleotide-binding</keyword>
<evidence type="ECO:0000256" key="4">
    <source>
        <dbReference type="ARBA" id="ARBA00023134"/>
    </source>
</evidence>
<dbReference type="InterPro" id="IPR003593">
    <property type="entry name" value="AAA+_ATPase"/>
</dbReference>
<dbReference type="InterPro" id="IPR052040">
    <property type="entry name" value="GTPase/Isobutyryl-CoA_mutase"/>
</dbReference>
<keyword evidence="3" id="KW-0378">Hydrolase</keyword>
<feature type="domain" description="AAA+ ATPase" evidence="7">
    <location>
        <begin position="40"/>
        <end position="249"/>
    </location>
</feature>
<gene>
    <name evidence="8" type="primary">meaB</name>
    <name evidence="8" type="ORF">E6K73_04245</name>
</gene>
<accession>A0A538SKV3</accession>
<dbReference type="GO" id="GO:0005525">
    <property type="term" value="F:GTP binding"/>
    <property type="evidence" value="ECO:0007669"/>
    <property type="project" value="UniProtKB-KW"/>
</dbReference>
<dbReference type="GO" id="GO:0003924">
    <property type="term" value="F:GTPase activity"/>
    <property type="evidence" value="ECO:0007669"/>
    <property type="project" value="InterPro"/>
</dbReference>
<evidence type="ECO:0000313" key="9">
    <source>
        <dbReference type="Proteomes" id="UP000320184"/>
    </source>
</evidence>
<dbReference type="Gene3D" id="3.40.50.300">
    <property type="entry name" value="P-loop containing nucleotide triphosphate hydrolases"/>
    <property type="match status" value="1"/>
</dbReference>
<dbReference type="EMBL" id="VBOT01000049">
    <property type="protein sequence ID" value="TMQ51999.1"/>
    <property type="molecule type" value="Genomic_DNA"/>
</dbReference>
<comment type="similarity">
    <text evidence="1">Belongs to the SIMIBI class G3E GTPase family. ArgK/MeaB subfamily.</text>
</comment>
<keyword evidence="5" id="KW-0143">Chaperone</keyword>
<dbReference type="InterPro" id="IPR005129">
    <property type="entry name" value="GTPase_ArgK"/>
</dbReference>
<evidence type="ECO:0000256" key="1">
    <source>
        <dbReference type="ARBA" id="ARBA00009625"/>
    </source>
</evidence>
<evidence type="ECO:0000256" key="2">
    <source>
        <dbReference type="ARBA" id="ARBA00022741"/>
    </source>
</evidence>
<evidence type="ECO:0000259" key="7">
    <source>
        <dbReference type="SMART" id="SM00382"/>
    </source>
</evidence>
<dbReference type="InterPro" id="IPR027417">
    <property type="entry name" value="P-loop_NTPase"/>
</dbReference>
<proteinExistence type="inferred from homology"/>
<evidence type="ECO:0000256" key="6">
    <source>
        <dbReference type="SAM" id="MobiDB-lite"/>
    </source>
</evidence>
<evidence type="ECO:0000256" key="5">
    <source>
        <dbReference type="ARBA" id="ARBA00023186"/>
    </source>
</evidence>
<feature type="compositionally biased region" description="Basic residues" evidence="6">
    <location>
        <begin position="336"/>
        <end position="345"/>
    </location>
</feature>
<dbReference type="SMART" id="SM00382">
    <property type="entry name" value="AAA"/>
    <property type="match status" value="1"/>
</dbReference>
<dbReference type="CDD" id="cd03114">
    <property type="entry name" value="MMAA-like"/>
    <property type="match status" value="1"/>
</dbReference>
<feature type="compositionally biased region" description="Basic and acidic residues" evidence="6">
    <location>
        <begin position="320"/>
        <end position="335"/>
    </location>
</feature>